<evidence type="ECO:0000259" key="1">
    <source>
        <dbReference type="PROSITE" id="PS51819"/>
    </source>
</evidence>
<gene>
    <name evidence="2" type="ordered locus">Metfor_0938</name>
</gene>
<reference evidence="3" key="1">
    <citation type="submission" date="2011-12" db="EMBL/GenBank/DDBJ databases">
        <title>Complete sequence of Methanoregula formicicum SMSP.</title>
        <authorList>
            <person name="Lucas S."/>
            <person name="Han J."/>
            <person name="Lapidus A."/>
            <person name="Cheng J.-F."/>
            <person name="Goodwin L."/>
            <person name="Pitluck S."/>
            <person name="Peters L."/>
            <person name="Ovchinnikova G."/>
            <person name="Teshima H."/>
            <person name="Detter J.C."/>
            <person name="Han C."/>
            <person name="Tapia R."/>
            <person name="Land M."/>
            <person name="Hauser L."/>
            <person name="Kyrpides N."/>
            <person name="Ivanova N."/>
            <person name="Pagani I."/>
            <person name="Imachi H."/>
            <person name="Tamaki H."/>
            <person name="Sekiguchi Y."/>
            <person name="Kamagata Y."/>
            <person name="Cadillo-Quiroz H."/>
            <person name="Zinder S."/>
            <person name="Liu W.-T."/>
            <person name="Woyke T."/>
        </authorList>
    </citation>
    <scope>NUCLEOTIDE SEQUENCE [LARGE SCALE GENOMIC DNA]</scope>
    <source>
        <strain evidence="3">DSM 22288 / NBRC 105244 / SMSP</strain>
    </source>
</reference>
<dbReference type="InterPro" id="IPR004360">
    <property type="entry name" value="Glyas_Fos-R_dOase_dom"/>
</dbReference>
<proteinExistence type="predicted"/>
<dbReference type="Proteomes" id="UP000010824">
    <property type="component" value="Chromosome"/>
</dbReference>
<dbReference type="GO" id="GO:0016829">
    <property type="term" value="F:lyase activity"/>
    <property type="evidence" value="ECO:0007669"/>
    <property type="project" value="UniProtKB-KW"/>
</dbReference>
<dbReference type="AlphaFoldDB" id="L0HF96"/>
<dbReference type="KEGG" id="mfo:Metfor_0938"/>
<dbReference type="InParanoid" id="L0HF96"/>
<dbReference type="EMBL" id="CP003167">
    <property type="protein sequence ID" value="AGB01993.1"/>
    <property type="molecule type" value="Genomic_DNA"/>
</dbReference>
<dbReference type="InterPro" id="IPR029068">
    <property type="entry name" value="Glyas_Bleomycin-R_OHBP_Dase"/>
</dbReference>
<evidence type="ECO:0000313" key="3">
    <source>
        <dbReference type="Proteomes" id="UP000010824"/>
    </source>
</evidence>
<dbReference type="GeneID" id="14310251"/>
<name>L0HF96_METFS</name>
<dbReference type="InterPro" id="IPR037523">
    <property type="entry name" value="VOC_core"/>
</dbReference>
<accession>L0HF96</accession>
<protein>
    <submittedName>
        <fullName evidence="2">Lactoylglutathione lyase family protein</fullName>
    </submittedName>
</protein>
<dbReference type="STRING" id="593750.Metfor_0938"/>
<dbReference type="OrthoDB" id="134577at2157"/>
<dbReference type="PROSITE" id="PS51819">
    <property type="entry name" value="VOC"/>
    <property type="match status" value="1"/>
</dbReference>
<dbReference type="SUPFAM" id="SSF54593">
    <property type="entry name" value="Glyoxalase/Bleomycin resistance protein/Dihydroxybiphenyl dioxygenase"/>
    <property type="match status" value="1"/>
</dbReference>
<dbReference type="CDD" id="cd07247">
    <property type="entry name" value="SgaA_N_like"/>
    <property type="match status" value="1"/>
</dbReference>
<evidence type="ECO:0000313" key="2">
    <source>
        <dbReference type="EMBL" id="AGB01993.1"/>
    </source>
</evidence>
<dbReference type="InterPro" id="IPR052164">
    <property type="entry name" value="Anthracycline_SecMetBiosynth"/>
</dbReference>
<organism evidence="2 3">
    <name type="scientific">Methanoregula formicica (strain DSM 22288 / NBRC 105244 / SMSP)</name>
    <dbReference type="NCBI Taxonomy" id="593750"/>
    <lineage>
        <taxon>Archaea</taxon>
        <taxon>Methanobacteriati</taxon>
        <taxon>Methanobacteriota</taxon>
        <taxon>Stenosarchaea group</taxon>
        <taxon>Methanomicrobia</taxon>
        <taxon>Methanomicrobiales</taxon>
        <taxon>Methanoregulaceae</taxon>
        <taxon>Methanoregula</taxon>
    </lineage>
</organism>
<feature type="domain" description="VOC" evidence="1">
    <location>
        <begin position="3"/>
        <end position="126"/>
    </location>
</feature>
<sequence length="128" mass="14325">MPNIAYFEIPANNVDRAKHFYKNLLGWMIEPIKTPTMDLKSMEAIQYNEITLGEPTLGTINMGGLYKRQGDETIKNYVMVDDIDKVVAKVEKLGGKIVMPKFMIKGVGLVAVLQDTEGNGFGVWTPKM</sequence>
<keyword evidence="3" id="KW-1185">Reference proteome</keyword>
<dbReference type="RefSeq" id="WP_015284957.1">
    <property type="nucleotide sequence ID" value="NC_019943.1"/>
</dbReference>
<keyword evidence="2" id="KW-0456">Lyase</keyword>
<reference evidence="2 3" key="2">
    <citation type="journal article" date="2014" name="Genome Announc.">
        <title>Complete Genome Sequence of Methanoregula formicica SMSPT, a Mesophilic Hydrogenotrophic Methanogen Isolated from a Methanogenic Upflow Anaerobic Sludge Blanket Reactor.</title>
        <authorList>
            <person name="Yamamoto K."/>
            <person name="Tamaki H."/>
            <person name="Cadillo-Quiroz H."/>
            <person name="Imachi H."/>
            <person name="Kyrpides N."/>
            <person name="Woyke T."/>
            <person name="Goodwin L."/>
            <person name="Zinder S.H."/>
            <person name="Kamagata Y."/>
            <person name="Liu W.T."/>
        </authorList>
    </citation>
    <scope>NUCLEOTIDE SEQUENCE [LARGE SCALE GENOMIC DNA]</scope>
    <source>
        <strain evidence="3">DSM 22288 / NBRC 105244 / SMSP</strain>
    </source>
</reference>
<dbReference type="Gene3D" id="3.10.180.10">
    <property type="entry name" value="2,3-Dihydroxybiphenyl 1,2-Dioxygenase, domain 1"/>
    <property type="match status" value="1"/>
</dbReference>
<dbReference type="Pfam" id="PF00903">
    <property type="entry name" value="Glyoxalase"/>
    <property type="match status" value="1"/>
</dbReference>
<dbReference type="PANTHER" id="PTHR33993">
    <property type="entry name" value="GLYOXALASE-RELATED"/>
    <property type="match status" value="1"/>
</dbReference>
<dbReference type="eggNOG" id="arCOG04946">
    <property type="taxonomic scope" value="Archaea"/>
</dbReference>
<dbReference type="HOGENOM" id="CLU_127592_3_1_2"/>